<dbReference type="Gramene" id="KCW59100">
    <property type="protein sequence ID" value="KCW59100"/>
    <property type="gene ID" value="EUGRSUZ_H01718"/>
</dbReference>
<name>A0A059B096_EUCGR</name>
<dbReference type="AlphaFoldDB" id="A0A059B096"/>
<reference evidence="1" key="1">
    <citation type="submission" date="2013-07" db="EMBL/GenBank/DDBJ databases">
        <title>The genome of Eucalyptus grandis.</title>
        <authorList>
            <person name="Schmutz J."/>
            <person name="Hayes R."/>
            <person name="Myburg A."/>
            <person name="Tuskan G."/>
            <person name="Grattapaglia D."/>
            <person name="Rokhsar D.S."/>
        </authorList>
    </citation>
    <scope>NUCLEOTIDE SEQUENCE</scope>
    <source>
        <tissue evidence="1">Leaf extractions</tissue>
    </source>
</reference>
<gene>
    <name evidence="1" type="ORF">EUGRSUZ_H01718</name>
</gene>
<accession>A0A059B096</accession>
<organism evidence="1">
    <name type="scientific">Eucalyptus grandis</name>
    <name type="common">Flooded gum</name>
    <dbReference type="NCBI Taxonomy" id="71139"/>
    <lineage>
        <taxon>Eukaryota</taxon>
        <taxon>Viridiplantae</taxon>
        <taxon>Streptophyta</taxon>
        <taxon>Embryophyta</taxon>
        <taxon>Tracheophyta</taxon>
        <taxon>Spermatophyta</taxon>
        <taxon>Magnoliopsida</taxon>
        <taxon>eudicotyledons</taxon>
        <taxon>Gunneridae</taxon>
        <taxon>Pentapetalae</taxon>
        <taxon>rosids</taxon>
        <taxon>malvids</taxon>
        <taxon>Myrtales</taxon>
        <taxon>Myrtaceae</taxon>
        <taxon>Myrtoideae</taxon>
        <taxon>Eucalypteae</taxon>
        <taxon>Eucalyptus</taxon>
    </lineage>
</organism>
<protein>
    <submittedName>
        <fullName evidence="1">Uncharacterized protein</fullName>
    </submittedName>
</protein>
<dbReference type="EMBL" id="KK198760">
    <property type="protein sequence ID" value="KCW59100.1"/>
    <property type="molecule type" value="Genomic_DNA"/>
</dbReference>
<sequence>MVFMTDFFLSFERFKKRFILSFKTCITKKGFFCNFIIFFLSSLKQFQNTLEAARNDLDEIIVLIKLLEVLVLNTLGEAEIFSWLMLTSFNDSGNLNHDEISNVGCRKGLNSSLVEAN</sequence>
<proteinExistence type="predicted"/>
<dbReference type="InParanoid" id="A0A059B096"/>
<evidence type="ECO:0000313" key="1">
    <source>
        <dbReference type="EMBL" id="KCW59100.1"/>
    </source>
</evidence>